<proteinExistence type="predicted"/>
<dbReference type="Gramene" id="Jr05_02990_p1">
    <property type="protein sequence ID" value="cds.Jr05_02990_p1"/>
    <property type="gene ID" value="Jr05_02990"/>
</dbReference>
<dbReference type="OrthoDB" id="591587at2759"/>
<dbReference type="GeneID" id="108987538"/>
<keyword evidence="1" id="KW-1185">Reference proteome</keyword>
<dbReference type="AlphaFoldDB" id="A0A2I4E9D9"/>
<dbReference type="InterPro" id="IPR004158">
    <property type="entry name" value="DUF247_pln"/>
</dbReference>
<gene>
    <name evidence="2" type="primary">LOC108987538</name>
</gene>
<organism evidence="1 2">
    <name type="scientific">Juglans regia</name>
    <name type="common">English walnut</name>
    <dbReference type="NCBI Taxonomy" id="51240"/>
    <lineage>
        <taxon>Eukaryota</taxon>
        <taxon>Viridiplantae</taxon>
        <taxon>Streptophyta</taxon>
        <taxon>Embryophyta</taxon>
        <taxon>Tracheophyta</taxon>
        <taxon>Spermatophyta</taxon>
        <taxon>Magnoliopsida</taxon>
        <taxon>eudicotyledons</taxon>
        <taxon>Gunneridae</taxon>
        <taxon>Pentapetalae</taxon>
        <taxon>rosids</taxon>
        <taxon>fabids</taxon>
        <taxon>Fagales</taxon>
        <taxon>Juglandaceae</taxon>
        <taxon>Juglans</taxon>
    </lineage>
</organism>
<protein>
    <submittedName>
        <fullName evidence="2">UPF0481 protein At3g47200-like</fullName>
    </submittedName>
</protein>
<dbReference type="Proteomes" id="UP000235220">
    <property type="component" value="Chromosome 5"/>
</dbReference>
<dbReference type="RefSeq" id="XP_018816016.1">
    <property type="nucleotide sequence ID" value="XM_018960471.1"/>
</dbReference>
<sequence length="405" mass="47018">MAYTPRLVSIGPFHHRSEELKDMDIQKFLILKNFCNRTGKSIEELKGRIIRPELEMEIRRCYSEILSSEGFINMILLDAIFILELFRRKSEKDSGSSKPHEEDSENSKAREKDSENSKAHYQIDYILNRPCMEFSIRHDLLLLENQIPFFVLEELYGHLIYQHAEPNIEEKTDLLELSRGFFGDLYYGRKPSPSSPKPDVEVKHFTDLLHEAGLKFTTPDPDTYNLLDIKLRDNYCLETCPCFNLSWLLSCLPFLKSDCLERRVQRCLEVPPLCVDDYTEDLFRNLNALEQCLYPDETYICDYIVLLDDLMITTEADVMLLVENKIIDNNLGSSPFNNLGLEIGLPQNSHYDKLCQELNYYYDNIWNRLAVGTLTRVNFTDFFKGTATVVGTVVLVLTPEFPEAP</sequence>
<accession>A0A2I4E9D9</accession>
<dbReference type="PANTHER" id="PTHR31170:SF9">
    <property type="entry name" value="PROTEIN, PUTATIVE (DUF247)-RELATED"/>
    <property type="match status" value="1"/>
</dbReference>
<name>A0A2I4E9D9_JUGRE</name>
<dbReference type="PANTHER" id="PTHR31170">
    <property type="entry name" value="BNAC04G53230D PROTEIN"/>
    <property type="match status" value="1"/>
</dbReference>
<dbReference type="Pfam" id="PF03140">
    <property type="entry name" value="DUF247"/>
    <property type="match status" value="1"/>
</dbReference>
<dbReference type="KEGG" id="jre:108987538"/>
<reference evidence="2" key="1">
    <citation type="submission" date="2025-08" db="UniProtKB">
        <authorList>
            <consortium name="RefSeq"/>
        </authorList>
    </citation>
    <scope>IDENTIFICATION</scope>
    <source>
        <tissue evidence="2">Leaves</tissue>
    </source>
</reference>
<evidence type="ECO:0000313" key="1">
    <source>
        <dbReference type="Proteomes" id="UP000235220"/>
    </source>
</evidence>
<dbReference type="STRING" id="51240.A0A2I4E9D9"/>
<evidence type="ECO:0000313" key="2">
    <source>
        <dbReference type="RefSeq" id="XP_018816016.1"/>
    </source>
</evidence>